<evidence type="ECO:0000256" key="4">
    <source>
        <dbReference type="ARBA" id="ARBA00023136"/>
    </source>
</evidence>
<feature type="transmembrane region" description="Helical" evidence="5">
    <location>
        <begin position="116"/>
        <end position="137"/>
    </location>
</feature>
<evidence type="ECO:0000256" key="5">
    <source>
        <dbReference type="SAM" id="Phobius"/>
    </source>
</evidence>
<protein>
    <submittedName>
        <fullName evidence="8">Putative O-antigen ligase</fullName>
    </submittedName>
</protein>
<dbReference type="InterPro" id="IPR051533">
    <property type="entry name" value="WaaL-like"/>
</dbReference>
<evidence type="ECO:0000256" key="1">
    <source>
        <dbReference type="ARBA" id="ARBA00004141"/>
    </source>
</evidence>
<dbReference type="GO" id="GO:0016020">
    <property type="term" value="C:membrane"/>
    <property type="evidence" value="ECO:0007669"/>
    <property type="project" value="UniProtKB-SubCell"/>
</dbReference>
<keyword evidence="3 5" id="KW-1133">Transmembrane helix</keyword>
<evidence type="ECO:0000313" key="7">
    <source>
        <dbReference type="EMBL" id="QJA61338.1"/>
    </source>
</evidence>
<comment type="subcellular location">
    <subcellularLocation>
        <location evidence="1">Membrane</location>
        <topology evidence="1">Multi-pass membrane protein</topology>
    </subcellularLocation>
</comment>
<feature type="transmembrane region" description="Helical" evidence="5">
    <location>
        <begin position="143"/>
        <end position="162"/>
    </location>
</feature>
<feature type="transmembrane region" description="Helical" evidence="5">
    <location>
        <begin position="51"/>
        <end position="71"/>
    </location>
</feature>
<feature type="transmembrane region" description="Helical" evidence="5">
    <location>
        <begin position="220"/>
        <end position="240"/>
    </location>
</feature>
<dbReference type="EMBL" id="MT142480">
    <property type="protein sequence ID" value="QJA82139.1"/>
    <property type="molecule type" value="Genomic_DNA"/>
</dbReference>
<evidence type="ECO:0000313" key="8">
    <source>
        <dbReference type="EMBL" id="QJA82139.1"/>
    </source>
</evidence>
<dbReference type="InterPro" id="IPR007016">
    <property type="entry name" value="O-antigen_ligase-rel_domated"/>
</dbReference>
<keyword evidence="8" id="KW-0436">Ligase</keyword>
<feature type="transmembrane region" description="Helical" evidence="5">
    <location>
        <begin position="252"/>
        <end position="282"/>
    </location>
</feature>
<feature type="domain" description="O-antigen ligase-related" evidence="6">
    <location>
        <begin position="109"/>
        <end position="232"/>
    </location>
</feature>
<dbReference type="GO" id="GO:0016874">
    <property type="term" value="F:ligase activity"/>
    <property type="evidence" value="ECO:0007669"/>
    <property type="project" value="UniProtKB-KW"/>
</dbReference>
<dbReference type="PANTHER" id="PTHR37422:SF13">
    <property type="entry name" value="LIPOPOLYSACCHARIDE BIOSYNTHESIS PROTEIN PA4999-RELATED"/>
    <property type="match status" value="1"/>
</dbReference>
<evidence type="ECO:0000259" key="6">
    <source>
        <dbReference type="Pfam" id="PF04932"/>
    </source>
</evidence>
<feature type="transmembrane region" description="Helical" evidence="5">
    <location>
        <begin position="12"/>
        <end position="30"/>
    </location>
</feature>
<keyword evidence="4 5" id="KW-0472">Membrane</keyword>
<reference evidence="8" key="1">
    <citation type="submission" date="2020-03" db="EMBL/GenBank/DDBJ databases">
        <title>The deep terrestrial virosphere.</title>
        <authorList>
            <person name="Holmfeldt K."/>
            <person name="Nilsson E."/>
            <person name="Simone D."/>
            <person name="Lopez-Fernandez M."/>
            <person name="Wu X."/>
            <person name="de Brujin I."/>
            <person name="Lundin D."/>
            <person name="Andersson A."/>
            <person name="Bertilsson S."/>
            <person name="Dopson M."/>
        </authorList>
    </citation>
    <scope>NUCLEOTIDE SEQUENCE</scope>
    <source>
        <strain evidence="8">MM415A00442</strain>
        <strain evidence="7">MM415B00961</strain>
    </source>
</reference>
<proteinExistence type="predicted"/>
<evidence type="ECO:0000256" key="3">
    <source>
        <dbReference type="ARBA" id="ARBA00022989"/>
    </source>
</evidence>
<dbReference type="AlphaFoldDB" id="A0A6M3KJB8"/>
<feature type="transmembrane region" description="Helical" evidence="5">
    <location>
        <begin position="91"/>
        <end position="109"/>
    </location>
</feature>
<dbReference type="EMBL" id="MT141438">
    <property type="protein sequence ID" value="QJA61338.1"/>
    <property type="molecule type" value="Genomic_DNA"/>
</dbReference>
<evidence type="ECO:0000256" key="2">
    <source>
        <dbReference type="ARBA" id="ARBA00022692"/>
    </source>
</evidence>
<accession>A0A6M3KJB8</accession>
<name>A0A6M3KJB8_9ZZZZ</name>
<gene>
    <name evidence="8" type="ORF">MM415A00442_0022</name>
    <name evidence="7" type="ORF">MM415B00961_0012</name>
</gene>
<dbReference type="PANTHER" id="PTHR37422">
    <property type="entry name" value="TEICHURONIC ACID BIOSYNTHESIS PROTEIN TUAE"/>
    <property type="match status" value="1"/>
</dbReference>
<dbReference type="Pfam" id="PF04932">
    <property type="entry name" value="Wzy_C"/>
    <property type="match status" value="1"/>
</dbReference>
<organism evidence="8">
    <name type="scientific">viral metagenome</name>
    <dbReference type="NCBI Taxonomy" id="1070528"/>
    <lineage>
        <taxon>unclassified sequences</taxon>
        <taxon>metagenomes</taxon>
        <taxon>organismal metagenomes</taxon>
    </lineage>
</organism>
<keyword evidence="2 5" id="KW-0812">Transmembrane</keyword>
<sequence>MWISILSTTHNYPIKIFMPFFNILCFALFYKLSLEYVDKEVIKKTLKYLKLSVGLVAVYAILQTFNLDQFYNGLLGNKGEVVGTIGNQSHLAGFLGILLPIFYGSWWLIPIIIAILLTKSASGIAIGVLVFLIYLIYKQRYVGLGLSILTLTFGVLLAQSVFPDFFSFSHRLSVWHKAWDMIQLKAITGSGLGTFGLANVNGIDNITSHWRHAHNEYLQAWFEVGLVGLSIIIWGIFSYFKNFKINIKLSLVFLGFCLLGLVNFSSHLWLIAMVGMISYSWLYSLKNEVDNA</sequence>